<dbReference type="EMBL" id="HBIO01006768">
    <property type="protein sequence ID" value="CAE0460150.1"/>
    <property type="molecule type" value="Transcribed_RNA"/>
</dbReference>
<keyword evidence="3" id="KW-0687">Ribonucleoprotein</keyword>
<dbReference type="SUPFAM" id="SSF52080">
    <property type="entry name" value="Ribosomal proteins L15p and L18e"/>
    <property type="match status" value="1"/>
</dbReference>
<feature type="region of interest" description="Disordered" evidence="4">
    <location>
        <begin position="62"/>
        <end position="97"/>
    </location>
</feature>
<dbReference type="InterPro" id="IPR005749">
    <property type="entry name" value="Ribosomal_uL15_bac-type"/>
</dbReference>
<dbReference type="HAMAP" id="MF_01341">
    <property type="entry name" value="Ribosomal_uL15"/>
    <property type="match status" value="1"/>
</dbReference>
<evidence type="ECO:0000256" key="3">
    <source>
        <dbReference type="ARBA" id="ARBA00023274"/>
    </source>
</evidence>
<organism evidence="6">
    <name type="scientific">Chaetoceros debilis</name>
    <dbReference type="NCBI Taxonomy" id="122233"/>
    <lineage>
        <taxon>Eukaryota</taxon>
        <taxon>Sar</taxon>
        <taxon>Stramenopiles</taxon>
        <taxon>Ochrophyta</taxon>
        <taxon>Bacillariophyta</taxon>
        <taxon>Coscinodiscophyceae</taxon>
        <taxon>Chaetocerotophycidae</taxon>
        <taxon>Chaetocerotales</taxon>
        <taxon>Chaetocerotaceae</taxon>
        <taxon>Chaetoceros</taxon>
    </lineage>
</organism>
<dbReference type="InterPro" id="IPR030878">
    <property type="entry name" value="Ribosomal_uL15"/>
</dbReference>
<dbReference type="Pfam" id="PF00828">
    <property type="entry name" value="Ribosomal_L27A"/>
    <property type="match status" value="1"/>
</dbReference>
<accession>A0A7S3PZE5</accession>
<evidence type="ECO:0000256" key="4">
    <source>
        <dbReference type="SAM" id="MobiDB-lite"/>
    </source>
</evidence>
<sequence>MFAIRFRLSTNPSSLVGALENLSLISTKQILATRQFSAAPASKDGREVVTYLGLNNLSDNPGAVKRGRRVGRGIGSSKGKTCGRGHKGQKARAGGGVSPLFEGGQTKFYKRIPKRGFKNNHAEAMVPLNVGTLQDYIDMGRLTPPSGDEDPLTMKDLVDAGVTKRSAVKYGIKLLGKGKERLRTPVKIEISRASEGAIKAVEAVGGEITTVHYNRLALRALLKPEKFDIIPKRARPPPKLMQYYTDDDKRGYLSSKVELKKVKDRLTNSSN</sequence>
<dbReference type="PANTHER" id="PTHR12934:SF11">
    <property type="entry name" value="LARGE RIBOSOMAL SUBUNIT PROTEIN UL15M"/>
    <property type="match status" value="1"/>
</dbReference>
<dbReference type="GO" id="GO:0006412">
    <property type="term" value="P:translation"/>
    <property type="evidence" value="ECO:0007669"/>
    <property type="project" value="InterPro"/>
</dbReference>
<dbReference type="InterPro" id="IPR036227">
    <property type="entry name" value="Ribosomal_uL15/eL18_sf"/>
</dbReference>
<evidence type="ECO:0000256" key="2">
    <source>
        <dbReference type="ARBA" id="ARBA00022980"/>
    </source>
</evidence>
<dbReference type="PANTHER" id="PTHR12934">
    <property type="entry name" value="50S RIBOSOMAL PROTEIN L15"/>
    <property type="match status" value="1"/>
</dbReference>
<evidence type="ECO:0000313" key="6">
    <source>
        <dbReference type="EMBL" id="CAE0460150.1"/>
    </source>
</evidence>
<dbReference type="InterPro" id="IPR021131">
    <property type="entry name" value="Ribosomal_uL15/eL18"/>
</dbReference>
<gene>
    <name evidence="6" type="ORF">CDEB00056_LOCUS4991</name>
</gene>
<comment type="similarity">
    <text evidence="1">Belongs to the universal ribosomal protein uL15 family.</text>
</comment>
<feature type="domain" description="Large ribosomal subunit protein uL15/eL18" evidence="5">
    <location>
        <begin position="127"/>
        <end position="209"/>
    </location>
</feature>
<dbReference type="NCBIfam" id="TIGR01071">
    <property type="entry name" value="rplO_bact"/>
    <property type="match status" value="1"/>
</dbReference>
<reference evidence="6" key="1">
    <citation type="submission" date="2021-01" db="EMBL/GenBank/DDBJ databases">
        <authorList>
            <person name="Corre E."/>
            <person name="Pelletier E."/>
            <person name="Niang G."/>
            <person name="Scheremetjew M."/>
            <person name="Finn R."/>
            <person name="Kale V."/>
            <person name="Holt S."/>
            <person name="Cochrane G."/>
            <person name="Meng A."/>
            <person name="Brown T."/>
            <person name="Cohen L."/>
        </authorList>
    </citation>
    <scope>NUCLEOTIDE SEQUENCE</scope>
    <source>
        <strain evidence="6">MM31A-1</strain>
    </source>
</reference>
<dbReference type="AlphaFoldDB" id="A0A7S3PZE5"/>
<feature type="compositionally biased region" description="Basic residues" evidence="4">
    <location>
        <begin position="81"/>
        <end position="90"/>
    </location>
</feature>
<keyword evidence="2" id="KW-0689">Ribosomal protein</keyword>
<dbReference type="Gene3D" id="3.100.10.10">
    <property type="match status" value="1"/>
</dbReference>
<proteinExistence type="inferred from homology"/>
<evidence type="ECO:0000256" key="1">
    <source>
        <dbReference type="ARBA" id="ARBA00007320"/>
    </source>
</evidence>
<name>A0A7S3PZE5_9STRA</name>
<evidence type="ECO:0000259" key="5">
    <source>
        <dbReference type="Pfam" id="PF00828"/>
    </source>
</evidence>
<dbReference type="GO" id="GO:0003735">
    <property type="term" value="F:structural constituent of ribosome"/>
    <property type="evidence" value="ECO:0007669"/>
    <property type="project" value="InterPro"/>
</dbReference>
<dbReference type="GO" id="GO:0005762">
    <property type="term" value="C:mitochondrial large ribosomal subunit"/>
    <property type="evidence" value="ECO:0007669"/>
    <property type="project" value="TreeGrafter"/>
</dbReference>
<protein>
    <recommendedName>
        <fullName evidence="5">Large ribosomal subunit protein uL15/eL18 domain-containing protein</fullName>
    </recommendedName>
</protein>